<reference evidence="2" key="1">
    <citation type="submission" date="2023-01" db="EMBL/GenBank/DDBJ databases">
        <title>Colletotrichum chrysophilum M932 genome sequence.</title>
        <authorList>
            <person name="Baroncelli R."/>
        </authorList>
    </citation>
    <scope>NUCLEOTIDE SEQUENCE</scope>
    <source>
        <strain evidence="2">M932</strain>
    </source>
</reference>
<proteinExistence type="predicted"/>
<evidence type="ECO:0000256" key="1">
    <source>
        <dbReference type="SAM" id="MobiDB-lite"/>
    </source>
</evidence>
<sequence length="111" mass="11783">MKPSNQPPIAGVKAYGSAVGGARSNDLRRDEADDKNSTVQGLRLGAVSSFAATVQKSRKLDFVFLPADLRTLTGERQAAQAAECARVPGQSRRPQEGKQRGKAASKASEGW</sequence>
<accession>A0AAD9A8I2</accession>
<dbReference type="EMBL" id="JAQOWY010000359">
    <property type="protein sequence ID" value="KAK1843411.1"/>
    <property type="molecule type" value="Genomic_DNA"/>
</dbReference>
<protein>
    <submittedName>
        <fullName evidence="2">Uncharacterized protein</fullName>
    </submittedName>
</protein>
<evidence type="ECO:0000313" key="3">
    <source>
        <dbReference type="Proteomes" id="UP001243330"/>
    </source>
</evidence>
<dbReference type="AlphaFoldDB" id="A0AAD9A8I2"/>
<gene>
    <name evidence="2" type="ORF">CCHR01_13945</name>
</gene>
<dbReference type="Proteomes" id="UP001243330">
    <property type="component" value="Unassembled WGS sequence"/>
</dbReference>
<keyword evidence="3" id="KW-1185">Reference proteome</keyword>
<feature type="region of interest" description="Disordered" evidence="1">
    <location>
        <begin position="81"/>
        <end position="111"/>
    </location>
</feature>
<comment type="caution">
    <text evidence="2">The sequence shown here is derived from an EMBL/GenBank/DDBJ whole genome shotgun (WGS) entry which is preliminary data.</text>
</comment>
<evidence type="ECO:0000313" key="2">
    <source>
        <dbReference type="EMBL" id="KAK1843411.1"/>
    </source>
</evidence>
<name>A0AAD9A8I2_9PEZI</name>
<feature type="region of interest" description="Disordered" evidence="1">
    <location>
        <begin position="1"/>
        <end position="37"/>
    </location>
</feature>
<organism evidence="2 3">
    <name type="scientific">Colletotrichum chrysophilum</name>
    <dbReference type="NCBI Taxonomy" id="1836956"/>
    <lineage>
        <taxon>Eukaryota</taxon>
        <taxon>Fungi</taxon>
        <taxon>Dikarya</taxon>
        <taxon>Ascomycota</taxon>
        <taxon>Pezizomycotina</taxon>
        <taxon>Sordariomycetes</taxon>
        <taxon>Hypocreomycetidae</taxon>
        <taxon>Glomerellales</taxon>
        <taxon>Glomerellaceae</taxon>
        <taxon>Colletotrichum</taxon>
        <taxon>Colletotrichum gloeosporioides species complex</taxon>
    </lineage>
</organism>
<feature type="compositionally biased region" description="Basic and acidic residues" evidence="1">
    <location>
        <begin position="25"/>
        <end position="36"/>
    </location>
</feature>